<dbReference type="Proteomes" id="UP001056120">
    <property type="component" value="Linkage Group LG14"/>
</dbReference>
<organism evidence="1 2">
    <name type="scientific">Smallanthus sonchifolius</name>
    <dbReference type="NCBI Taxonomy" id="185202"/>
    <lineage>
        <taxon>Eukaryota</taxon>
        <taxon>Viridiplantae</taxon>
        <taxon>Streptophyta</taxon>
        <taxon>Embryophyta</taxon>
        <taxon>Tracheophyta</taxon>
        <taxon>Spermatophyta</taxon>
        <taxon>Magnoliopsida</taxon>
        <taxon>eudicotyledons</taxon>
        <taxon>Gunneridae</taxon>
        <taxon>Pentapetalae</taxon>
        <taxon>asterids</taxon>
        <taxon>campanulids</taxon>
        <taxon>Asterales</taxon>
        <taxon>Asteraceae</taxon>
        <taxon>Asteroideae</taxon>
        <taxon>Heliantheae alliance</taxon>
        <taxon>Millerieae</taxon>
        <taxon>Smallanthus</taxon>
    </lineage>
</organism>
<name>A0ACB9GK63_9ASTR</name>
<protein>
    <submittedName>
        <fullName evidence="1">Uncharacterized protein</fullName>
    </submittedName>
</protein>
<dbReference type="EMBL" id="CM042031">
    <property type="protein sequence ID" value="KAI3783386.1"/>
    <property type="molecule type" value="Genomic_DNA"/>
</dbReference>
<evidence type="ECO:0000313" key="2">
    <source>
        <dbReference type="Proteomes" id="UP001056120"/>
    </source>
</evidence>
<reference evidence="2" key="1">
    <citation type="journal article" date="2022" name="Mol. Ecol. Resour.">
        <title>The genomes of chicory, endive, great burdock and yacon provide insights into Asteraceae palaeo-polyploidization history and plant inulin production.</title>
        <authorList>
            <person name="Fan W."/>
            <person name="Wang S."/>
            <person name="Wang H."/>
            <person name="Wang A."/>
            <person name="Jiang F."/>
            <person name="Liu H."/>
            <person name="Zhao H."/>
            <person name="Xu D."/>
            <person name="Zhang Y."/>
        </authorList>
    </citation>
    <scope>NUCLEOTIDE SEQUENCE [LARGE SCALE GENOMIC DNA]</scope>
    <source>
        <strain evidence="2">cv. Yunnan</strain>
    </source>
</reference>
<reference evidence="1 2" key="2">
    <citation type="journal article" date="2022" name="Mol. Ecol. Resour.">
        <title>The genomes of chicory, endive, great burdock and yacon provide insights into Asteraceae paleo-polyploidization history and plant inulin production.</title>
        <authorList>
            <person name="Fan W."/>
            <person name="Wang S."/>
            <person name="Wang H."/>
            <person name="Wang A."/>
            <person name="Jiang F."/>
            <person name="Liu H."/>
            <person name="Zhao H."/>
            <person name="Xu D."/>
            <person name="Zhang Y."/>
        </authorList>
    </citation>
    <scope>NUCLEOTIDE SEQUENCE [LARGE SCALE GENOMIC DNA]</scope>
    <source>
        <strain evidence="2">cv. Yunnan</strain>
        <tissue evidence="1">Leaves</tissue>
    </source>
</reference>
<comment type="caution">
    <text evidence="1">The sequence shown here is derived from an EMBL/GenBank/DDBJ whole genome shotgun (WGS) entry which is preliminary data.</text>
</comment>
<proteinExistence type="predicted"/>
<gene>
    <name evidence="1" type="ORF">L1987_42465</name>
</gene>
<keyword evidence="2" id="KW-1185">Reference proteome</keyword>
<accession>A0ACB9GK63</accession>
<sequence length="303" mass="35210">MRCKLSYAIHQVQKLRQGLIHEFTLTTTEHHTFSETDQILLDLATSHTVKKLTLDFFNSKSNGLPLSVFSLHHLMDLYLAYCDIDHKLVFNVFGSLTSLSLNRVTISMETLLHILSNCPSLKSCSCLPMAIHEEAFLGYERPNIVELFKCLPVIEQFTTWDYFFKAFVLEPVRQVLPTSLIHLKYFCFEDMGFVDGDHLAFLAVLVKCSPNLEKIKLEIDTYDGYDVESVKLEERSFKLEDYSDIWLENLNELEIEIFRNFKPKMEFVKFILVRSPNLKKLIFLSCMDSKNEELEILVLKTAL</sequence>
<evidence type="ECO:0000313" key="1">
    <source>
        <dbReference type="EMBL" id="KAI3783386.1"/>
    </source>
</evidence>